<dbReference type="EMBL" id="JABDTM020011900">
    <property type="protein sequence ID" value="KAH0820437.1"/>
    <property type="molecule type" value="Genomic_DNA"/>
</dbReference>
<name>A0A8J6HUB7_TENMO</name>
<reference evidence="2" key="1">
    <citation type="journal article" date="2020" name="J Insects Food Feed">
        <title>The yellow mealworm (Tenebrio molitor) genome: a resource for the emerging insects as food and feed industry.</title>
        <authorList>
            <person name="Eriksson T."/>
            <person name="Andere A."/>
            <person name="Kelstrup H."/>
            <person name="Emery V."/>
            <person name="Picard C."/>
        </authorList>
    </citation>
    <scope>NUCLEOTIDE SEQUENCE</scope>
    <source>
        <strain evidence="2">Stoneville</strain>
        <tissue evidence="2">Whole head</tissue>
    </source>
</reference>
<sequence length="128" mass="15546">MQDTNAMLERKEKNTEKREREKYYQRNGYANEEVERLRAKGRWLNVELSKGTKHQTDVETRREKTGIGWKERKEGAECTMRGDRQSSTFGMECSEMREREGKERGEILNEDGREIRWMKELWKRKERI</sequence>
<dbReference type="AlphaFoldDB" id="A0A8J6HUB7"/>
<keyword evidence="3" id="KW-1185">Reference proteome</keyword>
<evidence type="ECO:0000256" key="1">
    <source>
        <dbReference type="SAM" id="MobiDB-lite"/>
    </source>
</evidence>
<dbReference type="Proteomes" id="UP000719412">
    <property type="component" value="Unassembled WGS sequence"/>
</dbReference>
<feature type="compositionally biased region" description="Basic and acidic residues" evidence="1">
    <location>
        <begin position="8"/>
        <end position="21"/>
    </location>
</feature>
<evidence type="ECO:0000313" key="3">
    <source>
        <dbReference type="Proteomes" id="UP000719412"/>
    </source>
</evidence>
<protein>
    <submittedName>
        <fullName evidence="2">Uncharacterized protein</fullName>
    </submittedName>
</protein>
<accession>A0A8J6HUB7</accession>
<gene>
    <name evidence="2" type="ORF">GEV33_002355</name>
</gene>
<proteinExistence type="predicted"/>
<organism evidence="2 3">
    <name type="scientific">Tenebrio molitor</name>
    <name type="common">Yellow mealworm beetle</name>
    <dbReference type="NCBI Taxonomy" id="7067"/>
    <lineage>
        <taxon>Eukaryota</taxon>
        <taxon>Metazoa</taxon>
        <taxon>Ecdysozoa</taxon>
        <taxon>Arthropoda</taxon>
        <taxon>Hexapoda</taxon>
        <taxon>Insecta</taxon>
        <taxon>Pterygota</taxon>
        <taxon>Neoptera</taxon>
        <taxon>Endopterygota</taxon>
        <taxon>Coleoptera</taxon>
        <taxon>Polyphaga</taxon>
        <taxon>Cucujiformia</taxon>
        <taxon>Tenebrionidae</taxon>
        <taxon>Tenebrio</taxon>
    </lineage>
</organism>
<feature type="region of interest" description="Disordered" evidence="1">
    <location>
        <begin position="1"/>
        <end position="21"/>
    </location>
</feature>
<evidence type="ECO:0000313" key="2">
    <source>
        <dbReference type="EMBL" id="KAH0820437.1"/>
    </source>
</evidence>
<comment type="caution">
    <text evidence="2">The sequence shown here is derived from an EMBL/GenBank/DDBJ whole genome shotgun (WGS) entry which is preliminary data.</text>
</comment>
<reference evidence="2" key="2">
    <citation type="submission" date="2021-08" db="EMBL/GenBank/DDBJ databases">
        <authorList>
            <person name="Eriksson T."/>
        </authorList>
    </citation>
    <scope>NUCLEOTIDE SEQUENCE</scope>
    <source>
        <strain evidence="2">Stoneville</strain>
        <tissue evidence="2">Whole head</tissue>
    </source>
</reference>